<accession>A0A9W8NA36</accession>
<protein>
    <submittedName>
        <fullName evidence="1">Uncharacterized protein</fullName>
    </submittedName>
</protein>
<proteinExistence type="predicted"/>
<sequence length="143" mass="15499">MYVAGLPGLRVPIVASPYVEMSLMPLWDEDRTACFGRVWGKVAAAGVTASSAAAVSAKCNNVVRAHQHHNTTTTSCTTPEDPRCRYPYLSNWRRWVVRTPNRSHLPSHATVATVATKSPGLSMAAPWYRGSVDTVARSSEVAS</sequence>
<name>A0A9W8NA36_9PEZI</name>
<dbReference type="Proteomes" id="UP001148614">
    <property type="component" value="Unassembled WGS sequence"/>
</dbReference>
<comment type="caution">
    <text evidence="1">The sequence shown here is derived from an EMBL/GenBank/DDBJ whole genome shotgun (WGS) entry which is preliminary data.</text>
</comment>
<evidence type="ECO:0000313" key="2">
    <source>
        <dbReference type="Proteomes" id="UP001148614"/>
    </source>
</evidence>
<dbReference type="AlphaFoldDB" id="A0A9W8NA36"/>
<reference evidence="1" key="1">
    <citation type="submission" date="2022-07" db="EMBL/GenBank/DDBJ databases">
        <title>Genome Sequence of Xylaria arbuscula.</title>
        <authorList>
            <person name="Buettner E."/>
        </authorList>
    </citation>
    <scope>NUCLEOTIDE SEQUENCE</scope>
    <source>
        <strain evidence="1">VT107</strain>
    </source>
</reference>
<gene>
    <name evidence="1" type="ORF">NPX13_g7388</name>
</gene>
<evidence type="ECO:0000313" key="1">
    <source>
        <dbReference type="EMBL" id="KAJ3565738.1"/>
    </source>
</evidence>
<keyword evidence="2" id="KW-1185">Reference proteome</keyword>
<dbReference type="EMBL" id="JANPWZ010001447">
    <property type="protein sequence ID" value="KAJ3565738.1"/>
    <property type="molecule type" value="Genomic_DNA"/>
</dbReference>
<organism evidence="1 2">
    <name type="scientific">Xylaria arbuscula</name>
    <dbReference type="NCBI Taxonomy" id="114810"/>
    <lineage>
        <taxon>Eukaryota</taxon>
        <taxon>Fungi</taxon>
        <taxon>Dikarya</taxon>
        <taxon>Ascomycota</taxon>
        <taxon>Pezizomycotina</taxon>
        <taxon>Sordariomycetes</taxon>
        <taxon>Xylariomycetidae</taxon>
        <taxon>Xylariales</taxon>
        <taxon>Xylariaceae</taxon>
        <taxon>Xylaria</taxon>
    </lineage>
</organism>